<protein>
    <recommendedName>
        <fullName evidence="3">DUF2171 domain-containing protein</fullName>
    </recommendedName>
</protein>
<evidence type="ECO:0000313" key="1">
    <source>
        <dbReference type="EMBL" id="MBB6097752.1"/>
    </source>
</evidence>
<dbReference type="Proteomes" id="UP000569951">
    <property type="component" value="Unassembled WGS sequence"/>
</dbReference>
<evidence type="ECO:0000313" key="2">
    <source>
        <dbReference type="Proteomes" id="UP000569951"/>
    </source>
</evidence>
<organism evidence="1 2">
    <name type="scientific">Deinobacterium chartae</name>
    <dbReference type="NCBI Taxonomy" id="521158"/>
    <lineage>
        <taxon>Bacteria</taxon>
        <taxon>Thermotogati</taxon>
        <taxon>Deinococcota</taxon>
        <taxon>Deinococci</taxon>
        <taxon>Deinococcales</taxon>
        <taxon>Deinococcaceae</taxon>
        <taxon>Deinobacterium</taxon>
    </lineage>
</organism>
<accession>A0A841I0X8</accession>
<gene>
    <name evidence="1" type="ORF">HNR42_001169</name>
</gene>
<dbReference type="EMBL" id="JACHHG010000003">
    <property type="protein sequence ID" value="MBB6097752.1"/>
    <property type="molecule type" value="Genomic_DNA"/>
</dbReference>
<dbReference type="InterPro" id="IPR018684">
    <property type="entry name" value="DUF2171"/>
</dbReference>
<name>A0A841I0X8_9DEIO</name>
<sequence length="81" mass="8970">MDPNDVSQVQPGAAVLCAGGERLGTVVAAEGNFLEVRAEDDGRSHWLPLEAVADISGDVRLNLDFETARREWKNERPQPYY</sequence>
<comment type="caution">
    <text evidence="1">The sequence shown here is derived from an EMBL/GenBank/DDBJ whole genome shotgun (WGS) entry which is preliminary data.</text>
</comment>
<reference evidence="1 2" key="1">
    <citation type="submission" date="2020-08" db="EMBL/GenBank/DDBJ databases">
        <title>Genomic Encyclopedia of Type Strains, Phase IV (KMG-IV): sequencing the most valuable type-strain genomes for metagenomic binning, comparative biology and taxonomic classification.</title>
        <authorList>
            <person name="Goeker M."/>
        </authorList>
    </citation>
    <scope>NUCLEOTIDE SEQUENCE [LARGE SCALE GENOMIC DNA]</scope>
    <source>
        <strain evidence="1 2">DSM 21458</strain>
    </source>
</reference>
<evidence type="ECO:0008006" key="3">
    <source>
        <dbReference type="Google" id="ProtNLM"/>
    </source>
</evidence>
<keyword evidence="2" id="KW-1185">Reference proteome</keyword>
<dbReference type="AlphaFoldDB" id="A0A841I0X8"/>
<proteinExistence type="predicted"/>
<dbReference type="Pfam" id="PF09939">
    <property type="entry name" value="DUF2171"/>
    <property type="match status" value="1"/>
</dbReference>
<dbReference type="RefSeq" id="WP_183985483.1">
    <property type="nucleotide sequence ID" value="NZ_JACHHG010000003.1"/>
</dbReference>